<reference evidence="2" key="1">
    <citation type="journal article" date="2019" name="Int. J. Syst. Evol. Microbiol.">
        <title>The Global Catalogue of Microorganisms (GCM) 10K type strain sequencing project: providing services to taxonomists for standard genome sequencing and annotation.</title>
        <authorList>
            <consortium name="The Broad Institute Genomics Platform"/>
            <consortium name="The Broad Institute Genome Sequencing Center for Infectious Disease"/>
            <person name="Wu L."/>
            <person name="Ma J."/>
        </authorList>
    </citation>
    <scope>NUCLEOTIDE SEQUENCE [LARGE SCALE GENOMIC DNA]</scope>
    <source>
        <strain evidence="2">JCM 17337</strain>
    </source>
</reference>
<name>A0ABP7GLF8_9FLAO</name>
<evidence type="ECO:0008006" key="3">
    <source>
        <dbReference type="Google" id="ProtNLM"/>
    </source>
</evidence>
<organism evidence="1 2">
    <name type="scientific">Flavobacterium ginsengiterrae</name>
    <dbReference type="NCBI Taxonomy" id="871695"/>
    <lineage>
        <taxon>Bacteria</taxon>
        <taxon>Pseudomonadati</taxon>
        <taxon>Bacteroidota</taxon>
        <taxon>Flavobacteriia</taxon>
        <taxon>Flavobacteriales</taxon>
        <taxon>Flavobacteriaceae</taxon>
        <taxon>Flavobacterium</taxon>
    </lineage>
</organism>
<dbReference type="EMBL" id="BAABDU010000004">
    <property type="protein sequence ID" value="GAA3769952.1"/>
    <property type="molecule type" value="Genomic_DNA"/>
</dbReference>
<accession>A0ABP7GLF8</accession>
<dbReference type="Proteomes" id="UP001500748">
    <property type="component" value="Unassembled WGS sequence"/>
</dbReference>
<comment type="caution">
    <text evidence="1">The sequence shown here is derived from an EMBL/GenBank/DDBJ whole genome shotgun (WGS) entry which is preliminary data.</text>
</comment>
<sequence length="223" mass="26753">MISYNFYSQEKGSRMYSFDIDEFNFYKYQAEFKIKATKDFKTIKNEFPEDLMQSIISCSDEEWEIFNTLGGKENAQINEPDYYESIKKMDIDKNYFELKHKLEFEIDQTPTVIIKFYFISQDNLQPQAGIIVMQKYDNRWYKTSMKMVPNIAMVVLKLKTSELEKIITGNLNSPELIQIHEKVFIKDKLDFNRLKIEMDSWYLDDTKENILKKEYFKDPNSIL</sequence>
<proteinExistence type="predicted"/>
<evidence type="ECO:0000313" key="2">
    <source>
        <dbReference type="Proteomes" id="UP001500748"/>
    </source>
</evidence>
<protein>
    <recommendedName>
        <fullName evidence="3">Immunity protein 19 of polymorphic toxin system</fullName>
    </recommendedName>
</protein>
<keyword evidence="2" id="KW-1185">Reference proteome</keyword>
<evidence type="ECO:0000313" key="1">
    <source>
        <dbReference type="EMBL" id="GAA3769952.1"/>
    </source>
</evidence>
<gene>
    <name evidence="1" type="ORF">GCM10022423_24440</name>
</gene>